<evidence type="ECO:0000313" key="1">
    <source>
        <dbReference type="EMBL" id="MPC98472.1"/>
    </source>
</evidence>
<sequence length="69" mass="7551">MRGVQEQVFLGVRLCRAPPGAVRRVGHAQPVQSLLEPCRMCVTASSAPKVRYAVVMCSGYNTVELICFL</sequence>
<protein>
    <submittedName>
        <fullName evidence="1">Uncharacterized protein</fullName>
    </submittedName>
</protein>
<name>A0A5B7JQX0_PORTR</name>
<proteinExistence type="predicted"/>
<dbReference type="EMBL" id="VSRR010114236">
    <property type="protein sequence ID" value="MPC98472.1"/>
    <property type="molecule type" value="Genomic_DNA"/>
</dbReference>
<evidence type="ECO:0000313" key="2">
    <source>
        <dbReference type="Proteomes" id="UP000324222"/>
    </source>
</evidence>
<accession>A0A5B7JQX0</accession>
<dbReference type="AlphaFoldDB" id="A0A5B7JQX0"/>
<comment type="caution">
    <text evidence="1">The sequence shown here is derived from an EMBL/GenBank/DDBJ whole genome shotgun (WGS) entry which is preliminary data.</text>
</comment>
<dbReference type="Proteomes" id="UP000324222">
    <property type="component" value="Unassembled WGS sequence"/>
</dbReference>
<organism evidence="1 2">
    <name type="scientific">Portunus trituberculatus</name>
    <name type="common">Swimming crab</name>
    <name type="synonym">Neptunus trituberculatus</name>
    <dbReference type="NCBI Taxonomy" id="210409"/>
    <lineage>
        <taxon>Eukaryota</taxon>
        <taxon>Metazoa</taxon>
        <taxon>Ecdysozoa</taxon>
        <taxon>Arthropoda</taxon>
        <taxon>Crustacea</taxon>
        <taxon>Multicrustacea</taxon>
        <taxon>Malacostraca</taxon>
        <taxon>Eumalacostraca</taxon>
        <taxon>Eucarida</taxon>
        <taxon>Decapoda</taxon>
        <taxon>Pleocyemata</taxon>
        <taxon>Brachyura</taxon>
        <taxon>Eubrachyura</taxon>
        <taxon>Portunoidea</taxon>
        <taxon>Portunidae</taxon>
        <taxon>Portuninae</taxon>
        <taxon>Portunus</taxon>
    </lineage>
</organism>
<gene>
    <name evidence="1" type="ORF">E2C01_093845</name>
</gene>
<reference evidence="1 2" key="1">
    <citation type="submission" date="2019-05" db="EMBL/GenBank/DDBJ databases">
        <title>Another draft genome of Portunus trituberculatus and its Hox gene families provides insights of decapod evolution.</title>
        <authorList>
            <person name="Jeong J.-H."/>
            <person name="Song I."/>
            <person name="Kim S."/>
            <person name="Choi T."/>
            <person name="Kim D."/>
            <person name="Ryu S."/>
            <person name="Kim W."/>
        </authorList>
    </citation>
    <scope>NUCLEOTIDE SEQUENCE [LARGE SCALE GENOMIC DNA]</scope>
    <source>
        <tissue evidence="1">Muscle</tissue>
    </source>
</reference>
<keyword evidence="2" id="KW-1185">Reference proteome</keyword>